<feature type="transmembrane region" description="Helical" evidence="2">
    <location>
        <begin position="75"/>
        <end position="98"/>
    </location>
</feature>
<sequence length="141" mass="15354">MSAAGTAAVAPALALPVPLEYADLRSNDLEKQESEFDLAETLSEDDDEKKQAGSGFLSSQKVKRRHLRGPPWTPITWHITMGVLVVYIVLLVAFIKFVDPSTFFSGARERAGAGHVPLFDRHVDHSSSDHMGAHQTSGSLI</sequence>
<gene>
    <name evidence="3" type="ORF">KLDO_g2054</name>
</gene>
<dbReference type="EMBL" id="CCBQ010000027">
    <property type="protein sequence ID" value="CDO93763.1"/>
    <property type="molecule type" value="Genomic_DNA"/>
</dbReference>
<keyword evidence="2" id="KW-1133">Transmembrane helix</keyword>
<keyword evidence="2" id="KW-0472">Membrane</keyword>
<feature type="compositionally biased region" description="Acidic residues" evidence="1">
    <location>
        <begin position="35"/>
        <end position="47"/>
    </location>
</feature>
<keyword evidence="4" id="KW-1185">Reference proteome</keyword>
<reference evidence="3 4" key="1">
    <citation type="submission" date="2014-03" db="EMBL/GenBank/DDBJ databases">
        <title>The genome of Kluyveromyces dobzhanskii.</title>
        <authorList>
            <person name="Nystedt B."/>
            <person name="Astrom S."/>
        </authorList>
    </citation>
    <scope>NUCLEOTIDE SEQUENCE [LARGE SCALE GENOMIC DNA]</scope>
    <source>
        <strain evidence="3 4">CBS 2104</strain>
    </source>
</reference>
<protein>
    <submittedName>
        <fullName evidence="3">WGS project CCBQ000000000 data, contig 00102</fullName>
    </submittedName>
</protein>
<proteinExistence type="predicted"/>
<keyword evidence="2" id="KW-0812">Transmembrane</keyword>
<evidence type="ECO:0000313" key="3">
    <source>
        <dbReference type="EMBL" id="CDO93763.1"/>
    </source>
</evidence>
<organism evidence="3 4">
    <name type="scientific">Kluyveromyces dobzhanskii CBS 2104</name>
    <dbReference type="NCBI Taxonomy" id="1427455"/>
    <lineage>
        <taxon>Eukaryota</taxon>
        <taxon>Fungi</taxon>
        <taxon>Dikarya</taxon>
        <taxon>Ascomycota</taxon>
        <taxon>Saccharomycotina</taxon>
        <taxon>Saccharomycetes</taxon>
        <taxon>Saccharomycetales</taxon>
        <taxon>Saccharomycetaceae</taxon>
        <taxon>Kluyveromyces</taxon>
    </lineage>
</organism>
<accession>A0A0A8L6H0</accession>
<evidence type="ECO:0000313" key="4">
    <source>
        <dbReference type="Proteomes" id="UP000031516"/>
    </source>
</evidence>
<feature type="region of interest" description="Disordered" evidence="1">
    <location>
        <begin position="32"/>
        <end position="65"/>
    </location>
</feature>
<evidence type="ECO:0000256" key="1">
    <source>
        <dbReference type="SAM" id="MobiDB-lite"/>
    </source>
</evidence>
<comment type="caution">
    <text evidence="3">The sequence shown here is derived from an EMBL/GenBank/DDBJ whole genome shotgun (WGS) entry which is preliminary data.</text>
</comment>
<dbReference type="Proteomes" id="UP000031516">
    <property type="component" value="Unassembled WGS sequence"/>
</dbReference>
<evidence type="ECO:0000256" key="2">
    <source>
        <dbReference type="SAM" id="Phobius"/>
    </source>
</evidence>
<name>A0A0A8L6H0_9SACH</name>
<dbReference type="AlphaFoldDB" id="A0A0A8L6H0"/>
<dbReference type="OrthoDB" id="10563396at2759"/>